<keyword evidence="1" id="KW-1133">Transmembrane helix</keyword>
<keyword evidence="3" id="KW-1185">Reference proteome</keyword>
<dbReference type="InterPro" id="IPR018750">
    <property type="entry name" value="DUF2306_membrane"/>
</dbReference>
<gene>
    <name evidence="2" type="ORF">Q31b_22590</name>
</gene>
<feature type="transmembrane region" description="Helical" evidence="1">
    <location>
        <begin position="94"/>
        <end position="113"/>
    </location>
</feature>
<sequence>MKNRSQNDWLLRIVRFGVFILLVRVLLGILFEYRYYFPPDFNASAFLSGRRYTFFGFYRAAFYVHIVTSPLGIVVAMFLVFSGGRQRYRRLHRWLGKALAVLVIGAVLPSGLWMASQAYAGKIAAAGFVVQTVVTAIAVGATVWFARQKQFAAHQRWAIRSFLLLISPLILRLISGTAIVLDWESDGFYRFNAWVSWMIPLLIYQGFVQNRLLVKRQSVKIR</sequence>
<dbReference type="Proteomes" id="UP000315471">
    <property type="component" value="Unassembled WGS sequence"/>
</dbReference>
<feature type="transmembrane region" description="Helical" evidence="1">
    <location>
        <begin position="119"/>
        <end position="145"/>
    </location>
</feature>
<evidence type="ECO:0000256" key="1">
    <source>
        <dbReference type="SAM" id="Phobius"/>
    </source>
</evidence>
<proteinExistence type="predicted"/>
<comment type="caution">
    <text evidence="2">The sequence shown here is derived from an EMBL/GenBank/DDBJ whole genome shotgun (WGS) entry which is preliminary data.</text>
</comment>
<evidence type="ECO:0000313" key="2">
    <source>
        <dbReference type="EMBL" id="TWU43221.1"/>
    </source>
</evidence>
<feature type="transmembrane region" description="Helical" evidence="1">
    <location>
        <begin position="157"/>
        <end position="181"/>
    </location>
</feature>
<name>A0A5C6E6F3_9BACT</name>
<accession>A0A5C6E6F3</accession>
<feature type="transmembrane region" description="Helical" evidence="1">
    <location>
        <begin position="12"/>
        <end position="31"/>
    </location>
</feature>
<keyword evidence="1" id="KW-0812">Transmembrane</keyword>
<evidence type="ECO:0008006" key="4">
    <source>
        <dbReference type="Google" id="ProtNLM"/>
    </source>
</evidence>
<reference evidence="2 3" key="1">
    <citation type="submission" date="2019-02" db="EMBL/GenBank/DDBJ databases">
        <title>Deep-cultivation of Planctomycetes and their phenomic and genomic characterization uncovers novel biology.</title>
        <authorList>
            <person name="Wiegand S."/>
            <person name="Jogler M."/>
            <person name="Boedeker C."/>
            <person name="Pinto D."/>
            <person name="Vollmers J."/>
            <person name="Rivas-Marin E."/>
            <person name="Kohn T."/>
            <person name="Peeters S.H."/>
            <person name="Heuer A."/>
            <person name="Rast P."/>
            <person name="Oberbeckmann S."/>
            <person name="Bunk B."/>
            <person name="Jeske O."/>
            <person name="Meyerdierks A."/>
            <person name="Storesund J.E."/>
            <person name="Kallscheuer N."/>
            <person name="Luecker S."/>
            <person name="Lage O.M."/>
            <person name="Pohl T."/>
            <person name="Merkel B.J."/>
            <person name="Hornburger P."/>
            <person name="Mueller R.-W."/>
            <person name="Bruemmer F."/>
            <person name="Labrenz M."/>
            <person name="Spormann A.M."/>
            <person name="Op Den Camp H."/>
            <person name="Overmann J."/>
            <person name="Amann R."/>
            <person name="Jetten M.S.M."/>
            <person name="Mascher T."/>
            <person name="Medema M.H."/>
            <person name="Devos D.P."/>
            <person name="Kaster A.-K."/>
            <person name="Ovreas L."/>
            <person name="Rohde M."/>
            <person name="Galperin M.Y."/>
            <person name="Jogler C."/>
        </authorList>
    </citation>
    <scope>NUCLEOTIDE SEQUENCE [LARGE SCALE GENOMIC DNA]</scope>
    <source>
        <strain evidence="2 3">Q31b</strain>
    </source>
</reference>
<dbReference type="OrthoDB" id="283150at2"/>
<keyword evidence="1" id="KW-0472">Membrane</keyword>
<feature type="transmembrane region" description="Helical" evidence="1">
    <location>
        <begin position="60"/>
        <end position="82"/>
    </location>
</feature>
<dbReference type="Pfam" id="PF10067">
    <property type="entry name" value="DUF2306"/>
    <property type="match status" value="1"/>
</dbReference>
<evidence type="ECO:0000313" key="3">
    <source>
        <dbReference type="Proteomes" id="UP000315471"/>
    </source>
</evidence>
<feature type="transmembrane region" description="Helical" evidence="1">
    <location>
        <begin position="193"/>
        <end position="214"/>
    </location>
</feature>
<dbReference type="RefSeq" id="WP_146599685.1">
    <property type="nucleotide sequence ID" value="NZ_SJPY01000003.1"/>
</dbReference>
<dbReference type="EMBL" id="SJPY01000003">
    <property type="protein sequence ID" value="TWU43221.1"/>
    <property type="molecule type" value="Genomic_DNA"/>
</dbReference>
<dbReference type="AlphaFoldDB" id="A0A5C6E6F3"/>
<organism evidence="2 3">
    <name type="scientific">Novipirellula aureliae</name>
    <dbReference type="NCBI Taxonomy" id="2527966"/>
    <lineage>
        <taxon>Bacteria</taxon>
        <taxon>Pseudomonadati</taxon>
        <taxon>Planctomycetota</taxon>
        <taxon>Planctomycetia</taxon>
        <taxon>Pirellulales</taxon>
        <taxon>Pirellulaceae</taxon>
        <taxon>Novipirellula</taxon>
    </lineage>
</organism>
<protein>
    <recommendedName>
        <fullName evidence="4">DUF2306 domain-containing protein</fullName>
    </recommendedName>
</protein>